<evidence type="ECO:0000256" key="3">
    <source>
        <dbReference type="PIRSR" id="PIRSR607837-1"/>
    </source>
</evidence>
<evidence type="ECO:0000256" key="1">
    <source>
        <dbReference type="ARBA" id="ARBA00008635"/>
    </source>
</evidence>
<dbReference type="Pfam" id="PF05163">
    <property type="entry name" value="DinB"/>
    <property type="match status" value="1"/>
</dbReference>
<organism evidence="4 5">
    <name type="scientific">Mucilaginibacter oryzae</name>
    <dbReference type="NCBI Taxonomy" id="468058"/>
    <lineage>
        <taxon>Bacteria</taxon>
        <taxon>Pseudomonadati</taxon>
        <taxon>Bacteroidota</taxon>
        <taxon>Sphingobacteriia</taxon>
        <taxon>Sphingobacteriales</taxon>
        <taxon>Sphingobacteriaceae</taxon>
        <taxon>Mucilaginibacter</taxon>
    </lineage>
</organism>
<dbReference type="GO" id="GO:0046872">
    <property type="term" value="F:metal ion binding"/>
    <property type="evidence" value="ECO:0007669"/>
    <property type="project" value="UniProtKB-KW"/>
</dbReference>
<dbReference type="RefSeq" id="WP_109607332.1">
    <property type="nucleotide sequence ID" value="NZ_QGHA01000002.1"/>
</dbReference>
<proteinExistence type="inferred from homology"/>
<evidence type="ECO:0000313" key="4">
    <source>
        <dbReference type="EMBL" id="PWK79110.1"/>
    </source>
</evidence>
<dbReference type="EMBL" id="QGHA01000002">
    <property type="protein sequence ID" value="PWK79110.1"/>
    <property type="molecule type" value="Genomic_DNA"/>
</dbReference>
<dbReference type="SUPFAM" id="SSF109854">
    <property type="entry name" value="DinB/YfiT-like putative metalloenzymes"/>
    <property type="match status" value="1"/>
</dbReference>
<comment type="similarity">
    <text evidence="1">Belongs to the DinB family.</text>
</comment>
<accession>A0A316HGI5</accession>
<dbReference type="AlphaFoldDB" id="A0A316HGI5"/>
<gene>
    <name evidence="4" type="ORF">LX99_01566</name>
</gene>
<evidence type="ECO:0000256" key="2">
    <source>
        <dbReference type="ARBA" id="ARBA00022723"/>
    </source>
</evidence>
<keyword evidence="5" id="KW-1185">Reference proteome</keyword>
<name>A0A316HGI5_9SPHI</name>
<protein>
    <submittedName>
        <fullName evidence="4">Putative damage-inducible protein DinB</fullName>
    </submittedName>
</protein>
<dbReference type="InterPro" id="IPR007837">
    <property type="entry name" value="DinB"/>
</dbReference>
<dbReference type="Gene3D" id="1.20.120.450">
    <property type="entry name" value="dinb family like domain"/>
    <property type="match status" value="1"/>
</dbReference>
<reference evidence="4 5" key="1">
    <citation type="submission" date="2018-05" db="EMBL/GenBank/DDBJ databases">
        <title>Genomic Encyclopedia of Archaeal and Bacterial Type Strains, Phase II (KMG-II): from individual species to whole genera.</title>
        <authorList>
            <person name="Goeker M."/>
        </authorList>
    </citation>
    <scope>NUCLEOTIDE SEQUENCE [LARGE SCALE GENOMIC DNA]</scope>
    <source>
        <strain evidence="4 5">DSM 19975</strain>
    </source>
</reference>
<evidence type="ECO:0000313" key="5">
    <source>
        <dbReference type="Proteomes" id="UP000245678"/>
    </source>
</evidence>
<comment type="caution">
    <text evidence="4">The sequence shown here is derived from an EMBL/GenBank/DDBJ whole genome shotgun (WGS) entry which is preliminary data.</text>
</comment>
<keyword evidence="2 3" id="KW-0479">Metal-binding</keyword>
<dbReference type="InterPro" id="IPR034660">
    <property type="entry name" value="DinB/YfiT-like"/>
</dbReference>
<feature type="binding site" evidence="3">
    <location>
        <position position="152"/>
    </location>
    <ligand>
        <name>a divalent metal cation</name>
        <dbReference type="ChEBI" id="CHEBI:60240"/>
    </ligand>
</feature>
<sequence>MENNTIQQQTEQPAAYVYTPDQLLQNWLGHRRVTRRLIEAFPEDALFNYSIGGMRPFADMAKEIISMSGPGVRGVVTDDWTPIAGLDHHTGKITATTKAELLQLWDNATEVITNYWPQISLQRFQEKVVAFGQYEGLVNSTLQYIVDNEIHHRGQGYVYLRALGIEPPAFYDRS</sequence>
<dbReference type="Proteomes" id="UP000245678">
    <property type="component" value="Unassembled WGS sequence"/>
</dbReference>